<name>A0AAE0ZFU1_9GAST</name>
<dbReference type="AlphaFoldDB" id="A0AAE0ZFU1"/>
<dbReference type="InterPro" id="IPR029274">
    <property type="entry name" value="DUF4615"/>
</dbReference>
<dbReference type="PANTHER" id="PTHR13602:SF2">
    <property type="entry name" value="UPF0488 PROTEIN C8ORF33"/>
    <property type="match status" value="1"/>
</dbReference>
<keyword evidence="4" id="KW-1185">Reference proteome</keyword>
<dbReference type="EMBL" id="JAWDGP010004028">
    <property type="protein sequence ID" value="KAK3768683.1"/>
    <property type="molecule type" value="Genomic_DNA"/>
</dbReference>
<proteinExistence type="inferred from homology"/>
<gene>
    <name evidence="3" type="ORF">RRG08_053823</name>
</gene>
<evidence type="ECO:0000256" key="2">
    <source>
        <dbReference type="SAM" id="MobiDB-lite"/>
    </source>
</evidence>
<organism evidence="3 4">
    <name type="scientific">Elysia crispata</name>
    <name type="common">lettuce slug</name>
    <dbReference type="NCBI Taxonomy" id="231223"/>
    <lineage>
        <taxon>Eukaryota</taxon>
        <taxon>Metazoa</taxon>
        <taxon>Spiralia</taxon>
        <taxon>Lophotrochozoa</taxon>
        <taxon>Mollusca</taxon>
        <taxon>Gastropoda</taxon>
        <taxon>Heterobranchia</taxon>
        <taxon>Euthyneura</taxon>
        <taxon>Panpulmonata</taxon>
        <taxon>Sacoglossa</taxon>
        <taxon>Placobranchoidea</taxon>
        <taxon>Plakobranchidae</taxon>
        <taxon>Elysia</taxon>
    </lineage>
</organism>
<dbReference type="Pfam" id="PF15393">
    <property type="entry name" value="DUF4615"/>
    <property type="match status" value="1"/>
</dbReference>
<dbReference type="Proteomes" id="UP001283361">
    <property type="component" value="Unassembled WGS sequence"/>
</dbReference>
<evidence type="ECO:0000313" key="4">
    <source>
        <dbReference type="Proteomes" id="UP001283361"/>
    </source>
</evidence>
<feature type="region of interest" description="Disordered" evidence="2">
    <location>
        <begin position="191"/>
        <end position="215"/>
    </location>
</feature>
<reference evidence="3" key="1">
    <citation type="journal article" date="2023" name="G3 (Bethesda)">
        <title>A reference genome for the long-term kleptoplast-retaining sea slug Elysia crispata morphotype clarki.</title>
        <authorList>
            <person name="Eastman K.E."/>
            <person name="Pendleton A.L."/>
            <person name="Shaikh M.A."/>
            <person name="Suttiyut T."/>
            <person name="Ogas R."/>
            <person name="Tomko P."/>
            <person name="Gavelis G."/>
            <person name="Widhalm J.R."/>
            <person name="Wisecaver J.H."/>
        </authorList>
    </citation>
    <scope>NUCLEOTIDE SEQUENCE</scope>
    <source>
        <strain evidence="3">ECLA1</strain>
    </source>
</reference>
<dbReference type="PANTHER" id="PTHR13602">
    <property type="entry name" value="UPF0488 PROTEIN C8ORF33"/>
    <property type="match status" value="1"/>
</dbReference>
<accession>A0AAE0ZFU1</accession>
<evidence type="ECO:0000313" key="3">
    <source>
        <dbReference type="EMBL" id="KAK3768683.1"/>
    </source>
</evidence>
<evidence type="ECO:0000256" key="1">
    <source>
        <dbReference type="ARBA" id="ARBA00005707"/>
    </source>
</evidence>
<comment type="similarity">
    <text evidence="1">Belongs to the UPF0488 family.</text>
</comment>
<comment type="caution">
    <text evidence="3">The sequence shown here is derived from an EMBL/GenBank/DDBJ whole genome shotgun (WGS) entry which is preliminary data.</text>
</comment>
<sequence length="302" mass="33379">MASVPSSEETQTFHDELRWCITQLELGLQRQDPNSRQALETMKILKILRSPKAPLVKKRQAMRNALGDYRKKMKESEKKFLSGLRDSRFQTTGNAKAHSKSKYLRQSHSKTVDRDVLGSHLSNLHLQRNCVKESPNLGSASGSCVQAESSSLAFSSPGIASFDNISTATDVEGRSFPTATCSVVLSSTASKSESSCSPTEDDFGRTPNSEVPCRPTEASARNTFHFVPSDNSFCFGFSNESDSKISDQALDERGEPGKILRGNNNCPNSKLENGNQISDDIKVKPNVFKYERTDNSFVFNFS</sequence>
<protein>
    <submittedName>
        <fullName evidence="3">Uncharacterized protein</fullName>
    </submittedName>
</protein>